<keyword evidence="4" id="KW-0862">Zinc</keyword>
<dbReference type="GO" id="GO:0046872">
    <property type="term" value="F:metal ion binding"/>
    <property type="evidence" value="ECO:0007669"/>
    <property type="project" value="UniProtKB-KW"/>
</dbReference>
<dbReference type="Proteomes" id="UP000436016">
    <property type="component" value="Unassembled WGS sequence"/>
</dbReference>
<dbReference type="Pfam" id="PF01641">
    <property type="entry name" value="SelR"/>
    <property type="match status" value="1"/>
</dbReference>
<dbReference type="InterPro" id="IPR011057">
    <property type="entry name" value="Mss4-like_sf"/>
</dbReference>
<feature type="domain" description="MsrB" evidence="8">
    <location>
        <begin position="58"/>
        <end position="185"/>
    </location>
</feature>
<evidence type="ECO:0000313" key="10">
    <source>
        <dbReference type="Proteomes" id="UP000436016"/>
    </source>
</evidence>
<sequence>MSAHIQHDQDGPRSRNGGPTRRTVLLAGGAAMVPLANAAEAAVVPGQDGFIYEVTRSDGDWRSRLTKNEFLVLRRGDTELPKSSPLWNETRDGSYSCKGCALPLYQSRWKQELDVGYVFFHHSVPNAVLMDIDGAPADGGPVPDGVKVMIEAHCRRCGSHLGHIVKVEGLLLHCINGASLDFAPQDA</sequence>
<dbReference type="InterPro" id="IPR028427">
    <property type="entry name" value="Met_Sox_Rdtase_MsrB"/>
</dbReference>
<keyword evidence="5" id="KW-0560">Oxidoreductase</keyword>
<dbReference type="PANTHER" id="PTHR46081">
    <property type="entry name" value="PEPTIDE METHIONINE SULFOXIDE REDUCTASE 2"/>
    <property type="match status" value="1"/>
</dbReference>
<dbReference type="GO" id="GO:0033743">
    <property type="term" value="F:peptide-methionine (R)-S-oxide reductase activity"/>
    <property type="evidence" value="ECO:0007669"/>
    <property type="project" value="UniProtKB-EC"/>
</dbReference>
<keyword evidence="3" id="KW-0479">Metal-binding</keyword>
<comment type="catalytic activity">
    <reaction evidence="6">
        <text>L-methionyl-[protein] + [thioredoxin]-disulfide + H2O = L-methionyl-(R)-S-oxide-[protein] + [thioredoxin]-dithiol</text>
        <dbReference type="Rhea" id="RHEA:24164"/>
        <dbReference type="Rhea" id="RHEA-COMP:10698"/>
        <dbReference type="Rhea" id="RHEA-COMP:10700"/>
        <dbReference type="Rhea" id="RHEA-COMP:12313"/>
        <dbReference type="Rhea" id="RHEA-COMP:12314"/>
        <dbReference type="ChEBI" id="CHEBI:15377"/>
        <dbReference type="ChEBI" id="CHEBI:16044"/>
        <dbReference type="ChEBI" id="CHEBI:29950"/>
        <dbReference type="ChEBI" id="CHEBI:45764"/>
        <dbReference type="ChEBI" id="CHEBI:50058"/>
        <dbReference type="EC" id="1.8.4.12"/>
    </reaction>
</comment>
<dbReference type="AlphaFoldDB" id="A0A6B0TZK1"/>
<evidence type="ECO:0000256" key="5">
    <source>
        <dbReference type="ARBA" id="ARBA00023002"/>
    </source>
</evidence>
<feature type="compositionally biased region" description="Basic and acidic residues" evidence="7">
    <location>
        <begin position="1"/>
        <end position="13"/>
    </location>
</feature>
<gene>
    <name evidence="9" type="ORF">GSH16_15415</name>
</gene>
<proteinExistence type="predicted"/>
<evidence type="ECO:0000256" key="6">
    <source>
        <dbReference type="ARBA" id="ARBA00048488"/>
    </source>
</evidence>
<feature type="region of interest" description="Disordered" evidence="7">
    <location>
        <begin position="1"/>
        <end position="22"/>
    </location>
</feature>
<dbReference type="PANTHER" id="PTHR46081:SF8">
    <property type="entry name" value="PEPTIDE METHIONINE SULFOXIDE REDUCTASE 2"/>
    <property type="match status" value="1"/>
</dbReference>
<organism evidence="9 10">
    <name type="scientific">Oceanomicrobium pacificus</name>
    <dbReference type="NCBI Taxonomy" id="2692916"/>
    <lineage>
        <taxon>Bacteria</taxon>
        <taxon>Pseudomonadati</taxon>
        <taxon>Pseudomonadota</taxon>
        <taxon>Alphaproteobacteria</taxon>
        <taxon>Rhodobacterales</taxon>
        <taxon>Paracoccaceae</taxon>
        <taxon>Oceanomicrobium</taxon>
    </lineage>
</organism>
<dbReference type="GO" id="GO:0006979">
    <property type="term" value="P:response to oxidative stress"/>
    <property type="evidence" value="ECO:0007669"/>
    <property type="project" value="InterPro"/>
</dbReference>
<accession>A0A6B0TZK1</accession>
<keyword evidence="10" id="KW-1185">Reference proteome</keyword>
<evidence type="ECO:0000256" key="1">
    <source>
        <dbReference type="ARBA" id="ARBA00001947"/>
    </source>
</evidence>
<evidence type="ECO:0000259" key="8">
    <source>
        <dbReference type="PROSITE" id="PS51790"/>
    </source>
</evidence>
<evidence type="ECO:0000256" key="3">
    <source>
        <dbReference type="ARBA" id="ARBA00022723"/>
    </source>
</evidence>
<protein>
    <recommendedName>
        <fullName evidence="2">peptide-methionine (R)-S-oxide reductase</fullName>
        <ecNumber evidence="2">1.8.4.12</ecNumber>
    </recommendedName>
</protein>
<dbReference type="RefSeq" id="WP_160856505.1">
    <property type="nucleotide sequence ID" value="NZ_WUWG01000008.1"/>
</dbReference>
<evidence type="ECO:0000256" key="2">
    <source>
        <dbReference type="ARBA" id="ARBA00012499"/>
    </source>
</evidence>
<comment type="caution">
    <text evidence="9">The sequence shown here is derived from an EMBL/GenBank/DDBJ whole genome shotgun (WGS) entry which is preliminary data.</text>
</comment>
<reference evidence="9 10" key="1">
    <citation type="submission" date="2019-12" db="EMBL/GenBank/DDBJ databases">
        <title>Strain KN286 was isolated from seawater, which was collected from Caroline Seamount in the tropical western Pacific.</title>
        <authorList>
            <person name="Wang Q."/>
        </authorList>
    </citation>
    <scope>NUCLEOTIDE SEQUENCE [LARGE SCALE GENOMIC DNA]</scope>
    <source>
        <strain evidence="9 10">KN286</strain>
    </source>
</reference>
<evidence type="ECO:0000256" key="4">
    <source>
        <dbReference type="ARBA" id="ARBA00022833"/>
    </source>
</evidence>
<evidence type="ECO:0000313" key="9">
    <source>
        <dbReference type="EMBL" id="MXU66838.1"/>
    </source>
</evidence>
<name>A0A6B0TZK1_9RHOB</name>
<dbReference type="EC" id="1.8.4.12" evidence="2"/>
<dbReference type="InterPro" id="IPR002579">
    <property type="entry name" value="Met_Sox_Rdtase_MsrB_dom"/>
</dbReference>
<dbReference type="Gene3D" id="2.170.150.20">
    <property type="entry name" value="Peptide methionine sulfoxide reductase"/>
    <property type="match status" value="1"/>
</dbReference>
<evidence type="ECO:0000256" key="7">
    <source>
        <dbReference type="SAM" id="MobiDB-lite"/>
    </source>
</evidence>
<dbReference type="GO" id="GO:0030091">
    <property type="term" value="P:protein repair"/>
    <property type="evidence" value="ECO:0007669"/>
    <property type="project" value="InterPro"/>
</dbReference>
<dbReference type="PROSITE" id="PS51790">
    <property type="entry name" value="MSRB"/>
    <property type="match status" value="1"/>
</dbReference>
<dbReference type="SUPFAM" id="SSF51316">
    <property type="entry name" value="Mss4-like"/>
    <property type="match status" value="1"/>
</dbReference>
<dbReference type="EMBL" id="WUWG01000008">
    <property type="protein sequence ID" value="MXU66838.1"/>
    <property type="molecule type" value="Genomic_DNA"/>
</dbReference>
<comment type="cofactor">
    <cofactor evidence="1">
        <name>Zn(2+)</name>
        <dbReference type="ChEBI" id="CHEBI:29105"/>
    </cofactor>
</comment>